<feature type="domain" description="4Fe-4S ferredoxin-type" evidence="8">
    <location>
        <begin position="76"/>
        <end position="105"/>
    </location>
</feature>
<dbReference type="PROSITE" id="PS51379">
    <property type="entry name" value="4FE4S_FER_2"/>
    <property type="match status" value="2"/>
</dbReference>
<dbReference type="GO" id="GO:0016020">
    <property type="term" value="C:membrane"/>
    <property type="evidence" value="ECO:0007669"/>
    <property type="project" value="InterPro"/>
</dbReference>
<geneLocation type="mitochondrion" evidence="9"/>
<keyword evidence="4" id="KW-0479">Metal-binding</keyword>
<evidence type="ECO:0000256" key="6">
    <source>
        <dbReference type="ARBA" id="ARBA00023004"/>
    </source>
</evidence>
<dbReference type="PANTHER" id="PTHR10849">
    <property type="entry name" value="NADH DEHYDROGENASE UBIQUINONE IRON-SULFUR PROTEIN 8, MITOCHONDRIAL"/>
    <property type="match status" value="1"/>
</dbReference>
<dbReference type="EMBL" id="KU341370">
    <property type="protein sequence ID" value="APQ44789.1"/>
    <property type="molecule type" value="Transcribed_RNA"/>
</dbReference>
<dbReference type="Gene3D" id="3.30.70.3270">
    <property type="match status" value="1"/>
</dbReference>
<feature type="domain" description="4Fe-4S ferredoxin-type" evidence="8">
    <location>
        <begin position="36"/>
        <end position="66"/>
    </location>
</feature>
<dbReference type="SUPFAM" id="SSF54862">
    <property type="entry name" value="4Fe-4S ferredoxins"/>
    <property type="match status" value="1"/>
</dbReference>
<evidence type="ECO:0000256" key="2">
    <source>
        <dbReference type="ARBA" id="ARBA00010277"/>
    </source>
</evidence>
<comment type="cofactor">
    <cofactor evidence="1">
        <name>[4Fe-4S] cluster</name>
        <dbReference type="ChEBI" id="CHEBI:49883"/>
    </cofactor>
</comment>
<keyword evidence="5" id="KW-1278">Translocase</keyword>
<comment type="similarity">
    <text evidence="2">Belongs to the complex I 23 kDa subunit family.</text>
</comment>
<evidence type="ECO:0000256" key="1">
    <source>
        <dbReference type="ARBA" id="ARBA00001966"/>
    </source>
</evidence>
<sequence>MEYVVTLSCVLVYHASRSVLLTEVPASHWHRGEHILACHADGDPRCIACRLCSVACPAYAITVLAGIASTGSRTPAEYVLCTTRCIYCGWCDAVCPTHAILHTGCTLRATTDRVSSVGVSML</sequence>
<evidence type="ECO:0000256" key="5">
    <source>
        <dbReference type="ARBA" id="ARBA00022967"/>
    </source>
</evidence>
<reference evidence="9" key="1">
    <citation type="journal article" date="2016" name="Nucleic Acids Res.">
        <title>Novel modes of RNA editing in mitochondria.</title>
        <authorList>
            <person name="Moreira S."/>
            <person name="Valach M."/>
            <person name="Aoulad-Aissa M."/>
            <person name="Otto C."/>
            <person name="Burger G."/>
        </authorList>
    </citation>
    <scope>NUCLEOTIDE SEQUENCE</scope>
    <source>
        <strain evidence="9">ATCC 50162</strain>
    </source>
</reference>
<evidence type="ECO:0000256" key="3">
    <source>
        <dbReference type="ARBA" id="ARBA00022485"/>
    </source>
</evidence>
<evidence type="ECO:0000259" key="8">
    <source>
        <dbReference type="PROSITE" id="PS51379"/>
    </source>
</evidence>
<evidence type="ECO:0000256" key="7">
    <source>
        <dbReference type="ARBA" id="ARBA00023014"/>
    </source>
</evidence>
<evidence type="ECO:0000256" key="4">
    <source>
        <dbReference type="ARBA" id="ARBA00022723"/>
    </source>
</evidence>
<dbReference type="PANTHER" id="PTHR10849:SF20">
    <property type="entry name" value="NADH DEHYDROGENASE [UBIQUINONE] IRON-SULFUR PROTEIN 8, MITOCHONDRIAL"/>
    <property type="match status" value="1"/>
</dbReference>
<organism evidence="9">
    <name type="scientific">Diplonema papillatum</name>
    <dbReference type="NCBI Taxonomy" id="91374"/>
    <lineage>
        <taxon>Eukaryota</taxon>
        <taxon>Discoba</taxon>
        <taxon>Euglenozoa</taxon>
        <taxon>Diplonemea</taxon>
        <taxon>Diplonemidae</taxon>
        <taxon>Diplonema</taxon>
    </lineage>
</organism>
<dbReference type="InterPro" id="IPR017896">
    <property type="entry name" value="4Fe4S_Fe-S-bd"/>
</dbReference>
<proteinExistence type="inferred from homology"/>
<dbReference type="GO" id="GO:0051539">
    <property type="term" value="F:4 iron, 4 sulfur cluster binding"/>
    <property type="evidence" value="ECO:0007669"/>
    <property type="project" value="UniProtKB-KW"/>
</dbReference>
<gene>
    <name evidence="9" type="primary">nad8</name>
</gene>
<dbReference type="PROSITE" id="PS00198">
    <property type="entry name" value="4FE4S_FER_1"/>
    <property type="match status" value="2"/>
</dbReference>
<keyword evidence="3" id="KW-0004">4Fe-4S</keyword>
<name>A0A1L6C3Z8_9EUGL</name>
<keyword evidence="9" id="KW-0496">Mitochondrion</keyword>
<protein>
    <submittedName>
        <fullName evidence="9">NADH dehydrogenase subunit 8</fullName>
    </submittedName>
</protein>
<dbReference type="GO" id="GO:0046872">
    <property type="term" value="F:metal ion binding"/>
    <property type="evidence" value="ECO:0007669"/>
    <property type="project" value="UniProtKB-KW"/>
</dbReference>
<keyword evidence="6" id="KW-0408">Iron</keyword>
<dbReference type="Pfam" id="PF12838">
    <property type="entry name" value="Fer4_7"/>
    <property type="match status" value="1"/>
</dbReference>
<dbReference type="InterPro" id="IPR017900">
    <property type="entry name" value="4Fe4S_Fe_S_CS"/>
</dbReference>
<dbReference type="GO" id="GO:0009060">
    <property type="term" value="P:aerobic respiration"/>
    <property type="evidence" value="ECO:0007669"/>
    <property type="project" value="TreeGrafter"/>
</dbReference>
<accession>A0A1L6C3Z8</accession>
<dbReference type="AlphaFoldDB" id="A0A1L6C3Z8"/>
<evidence type="ECO:0000313" key="9">
    <source>
        <dbReference type="EMBL" id="APQ44789.1"/>
    </source>
</evidence>
<dbReference type="InterPro" id="IPR010226">
    <property type="entry name" value="NADH_quinone_OxRdtase_chainI"/>
</dbReference>
<keyword evidence="7" id="KW-0411">Iron-sulfur</keyword>
<dbReference type="GO" id="GO:0003954">
    <property type="term" value="F:NADH dehydrogenase activity"/>
    <property type="evidence" value="ECO:0007669"/>
    <property type="project" value="TreeGrafter"/>
</dbReference>